<evidence type="ECO:0000313" key="4">
    <source>
        <dbReference type="RefSeq" id="XP_020029611.2"/>
    </source>
</evidence>
<dbReference type="GO" id="GO:0030246">
    <property type="term" value="F:carbohydrate binding"/>
    <property type="evidence" value="ECO:0007669"/>
    <property type="project" value="UniProtKB-UniRule"/>
</dbReference>
<dbReference type="InterPro" id="IPR013320">
    <property type="entry name" value="ConA-like_dom_sf"/>
</dbReference>
<dbReference type="PANTHER" id="PTHR11346">
    <property type="entry name" value="GALECTIN"/>
    <property type="match status" value="1"/>
</dbReference>
<dbReference type="CDD" id="cd00070">
    <property type="entry name" value="GLECT"/>
    <property type="match status" value="1"/>
</dbReference>
<dbReference type="GO" id="GO:0010628">
    <property type="term" value="P:positive regulation of gene expression"/>
    <property type="evidence" value="ECO:0007669"/>
    <property type="project" value="TreeGrafter"/>
</dbReference>
<name>A0A8B7VC95_CASCN</name>
<dbReference type="GO" id="GO:0005829">
    <property type="term" value="C:cytosol"/>
    <property type="evidence" value="ECO:0007669"/>
    <property type="project" value="TreeGrafter"/>
</dbReference>
<dbReference type="GO" id="GO:0005634">
    <property type="term" value="C:nucleus"/>
    <property type="evidence" value="ECO:0007669"/>
    <property type="project" value="TreeGrafter"/>
</dbReference>
<dbReference type="InterPro" id="IPR044156">
    <property type="entry name" value="Galectin-like"/>
</dbReference>
<evidence type="ECO:0000256" key="2">
    <source>
        <dbReference type="RuleBase" id="RU102079"/>
    </source>
</evidence>
<reference evidence="4" key="1">
    <citation type="submission" date="2025-08" db="UniProtKB">
        <authorList>
            <consortium name="RefSeq"/>
        </authorList>
    </citation>
    <scope>IDENTIFICATION</scope>
</reference>
<dbReference type="GO" id="GO:0032689">
    <property type="term" value="P:negative regulation of type II interferon production"/>
    <property type="evidence" value="ECO:0007669"/>
    <property type="project" value="TreeGrafter"/>
</dbReference>
<dbReference type="SUPFAM" id="SSF49899">
    <property type="entry name" value="Concanavalin A-like lectins/glucanases"/>
    <property type="match status" value="1"/>
</dbReference>
<sequence>MSSSFYVNLGSGRDIAFHLKAYFDENAVVCSTQINSSWGSEELSLPGKLPFNRGQKFSVWIMCEGHCFRVSVDGQHLCEYFHRLQNLPAINSLEVAGDIQLTHLQS</sequence>
<dbReference type="GO" id="GO:0016936">
    <property type="term" value="F:galactoside binding"/>
    <property type="evidence" value="ECO:0007669"/>
    <property type="project" value="TreeGrafter"/>
</dbReference>
<organism evidence="4">
    <name type="scientific">Castor canadensis</name>
    <name type="common">American beaver</name>
    <dbReference type="NCBI Taxonomy" id="51338"/>
    <lineage>
        <taxon>Eukaryota</taxon>
        <taxon>Metazoa</taxon>
        <taxon>Chordata</taxon>
        <taxon>Craniata</taxon>
        <taxon>Vertebrata</taxon>
        <taxon>Euteleostomi</taxon>
        <taxon>Mammalia</taxon>
        <taxon>Eutheria</taxon>
        <taxon>Euarchontoglires</taxon>
        <taxon>Glires</taxon>
        <taxon>Rodentia</taxon>
        <taxon>Castorimorpha</taxon>
        <taxon>Castoridae</taxon>
        <taxon>Castor</taxon>
    </lineage>
</organism>
<protein>
    <recommendedName>
        <fullName evidence="2">Galectin</fullName>
    </recommendedName>
</protein>
<proteinExistence type="predicted"/>
<dbReference type="PANTHER" id="PTHR11346:SF80">
    <property type="entry name" value="GALECTIN-9C"/>
    <property type="match status" value="1"/>
</dbReference>
<dbReference type="InterPro" id="IPR001079">
    <property type="entry name" value="Galectin_CRD"/>
</dbReference>
<gene>
    <name evidence="4" type="primary">LOC109693014</name>
</gene>
<keyword evidence="3" id="KW-1185">Reference proteome</keyword>
<dbReference type="GO" id="GO:2000562">
    <property type="term" value="P:negative regulation of CD4-positive, alpha-beta T cell proliferation"/>
    <property type="evidence" value="ECO:0007669"/>
    <property type="project" value="TreeGrafter"/>
</dbReference>
<dbReference type="GeneID" id="109693014"/>
<dbReference type="Pfam" id="PF00337">
    <property type="entry name" value="Gal-bind_lectin"/>
    <property type="match status" value="1"/>
</dbReference>
<dbReference type="KEGG" id="ccan:109693014"/>
<keyword evidence="1 2" id="KW-0430">Lectin</keyword>
<dbReference type="SMART" id="SM00276">
    <property type="entry name" value="GLECT"/>
    <property type="match status" value="1"/>
</dbReference>
<dbReference type="Proteomes" id="UP001732720">
    <property type="component" value="Chromosome 11"/>
</dbReference>
<dbReference type="SMART" id="SM00908">
    <property type="entry name" value="Gal-bind_lectin"/>
    <property type="match status" value="1"/>
</dbReference>
<dbReference type="OrthoDB" id="5795596at2759"/>
<dbReference type="RefSeq" id="XP_020029611.2">
    <property type="nucleotide sequence ID" value="XM_020174022.2"/>
</dbReference>
<dbReference type="Gene3D" id="2.60.120.200">
    <property type="match status" value="1"/>
</dbReference>
<evidence type="ECO:0000256" key="1">
    <source>
        <dbReference type="ARBA" id="ARBA00022734"/>
    </source>
</evidence>
<dbReference type="PROSITE" id="PS51304">
    <property type="entry name" value="GALECTIN"/>
    <property type="match status" value="1"/>
</dbReference>
<evidence type="ECO:0000313" key="3">
    <source>
        <dbReference type="Proteomes" id="UP001732720"/>
    </source>
</evidence>
<accession>A0A8B7VC95</accession>